<reference evidence="3 4" key="1">
    <citation type="submission" date="2023-03" db="EMBL/GenBank/DDBJ databases">
        <title>WGS of Gossypium arboreum.</title>
        <authorList>
            <person name="Yu D."/>
        </authorList>
    </citation>
    <scope>NUCLEOTIDE SEQUENCE [LARGE SCALE GENOMIC DNA]</scope>
    <source>
        <tissue evidence="3">Leaf</tissue>
    </source>
</reference>
<comment type="caution">
    <text evidence="3">The sequence shown here is derived from an EMBL/GenBank/DDBJ whole genome shotgun (WGS) entry which is preliminary data.</text>
</comment>
<evidence type="ECO:0000313" key="3">
    <source>
        <dbReference type="EMBL" id="KAK5818879.1"/>
    </source>
</evidence>
<keyword evidence="4" id="KW-1185">Reference proteome</keyword>
<evidence type="ECO:0000256" key="1">
    <source>
        <dbReference type="SAM" id="MobiDB-lite"/>
    </source>
</evidence>
<sequence length="151" mass="17505">MMDVWSLFNLRFVLGVFVSLYKSSKWLVIMLKANLKGRYLQGCTTKHDLERLVENVEQLNQIELNELNKPESDESSTQSEPEDDLVNETEEAESKGEPNNPKPRVEPNIVEPVELSVNHELTIPMPTSLNTMKKSKFLTMIDMWKFIHNQQ</sequence>
<feature type="compositionally biased region" description="Acidic residues" evidence="1">
    <location>
        <begin position="80"/>
        <end position="91"/>
    </location>
</feature>
<dbReference type="EMBL" id="JARKNE010000007">
    <property type="protein sequence ID" value="KAK5818879.1"/>
    <property type="molecule type" value="Genomic_DNA"/>
</dbReference>
<dbReference type="Proteomes" id="UP001358586">
    <property type="component" value="Chromosome 7"/>
</dbReference>
<keyword evidence="2" id="KW-0472">Membrane</keyword>
<feature type="transmembrane region" description="Helical" evidence="2">
    <location>
        <begin position="12"/>
        <end position="31"/>
    </location>
</feature>
<evidence type="ECO:0000256" key="2">
    <source>
        <dbReference type="SAM" id="Phobius"/>
    </source>
</evidence>
<accession>A0ABR0PCP5</accession>
<evidence type="ECO:0000313" key="4">
    <source>
        <dbReference type="Proteomes" id="UP001358586"/>
    </source>
</evidence>
<feature type="region of interest" description="Disordered" evidence="1">
    <location>
        <begin position="65"/>
        <end position="109"/>
    </location>
</feature>
<keyword evidence="2" id="KW-1133">Transmembrane helix</keyword>
<name>A0ABR0PCP5_GOSAR</name>
<keyword evidence="2" id="KW-0812">Transmembrane</keyword>
<proteinExistence type="predicted"/>
<organism evidence="3 4">
    <name type="scientific">Gossypium arboreum</name>
    <name type="common">Tree cotton</name>
    <name type="synonym">Gossypium nanking</name>
    <dbReference type="NCBI Taxonomy" id="29729"/>
    <lineage>
        <taxon>Eukaryota</taxon>
        <taxon>Viridiplantae</taxon>
        <taxon>Streptophyta</taxon>
        <taxon>Embryophyta</taxon>
        <taxon>Tracheophyta</taxon>
        <taxon>Spermatophyta</taxon>
        <taxon>Magnoliopsida</taxon>
        <taxon>eudicotyledons</taxon>
        <taxon>Gunneridae</taxon>
        <taxon>Pentapetalae</taxon>
        <taxon>rosids</taxon>
        <taxon>malvids</taxon>
        <taxon>Malvales</taxon>
        <taxon>Malvaceae</taxon>
        <taxon>Malvoideae</taxon>
        <taxon>Gossypium</taxon>
    </lineage>
</organism>
<protein>
    <submittedName>
        <fullName evidence="3">Uncharacterized protein</fullName>
    </submittedName>
</protein>
<gene>
    <name evidence="3" type="ORF">PVK06_023829</name>
</gene>